<feature type="domain" description="Phytase-like" evidence="1">
    <location>
        <begin position="51"/>
        <end position="285"/>
    </location>
</feature>
<dbReference type="AlphaFoldDB" id="A0A418NSC1"/>
<gene>
    <name evidence="2" type="ORF">D2V07_07155</name>
</gene>
<keyword evidence="3" id="KW-1185">Reference proteome</keyword>
<dbReference type="SUPFAM" id="SSF50956">
    <property type="entry name" value="Thermostable phytase (3-phytase)"/>
    <property type="match status" value="1"/>
</dbReference>
<proteinExistence type="predicted"/>
<sequence>MLSPGVFFRTPIPDYDAIELSITPLTGIDLPGQASGFVRIGVWELDSRRADFGGFSAILVTDDGAVRAFSDRGKHLTFTAPGHTATRAPLYQTIDRGGLSNRKPDIESATGDPATGDYWLGIEQFHSLIRFSADGEYEAARAPSEWQGWDMNAGAEAMARLPDGRFLVLPEGRRTGLLYPSDPVGKIAPTRFTFAVPGGYSSTDMAALPDGRVLILLRQIAWGIPPFESALAIADPATIADGGSLDIDLLIDLDTIVPSENYEGLALAGDAGDGAVHLWLIADDNLASFQRTLLVHLAWREDAVALPPGSTHEKARGEP</sequence>
<reference evidence="2 3" key="1">
    <citation type="submission" date="2018-08" db="EMBL/GenBank/DDBJ databases">
        <title>Erythrobacter zhengii sp.nov., a bacterium isolated from deep-sea sediment.</title>
        <authorList>
            <person name="Fang C."/>
            <person name="Wu Y.-H."/>
            <person name="Sun C."/>
            <person name="Wang H."/>
            <person name="Cheng H."/>
            <person name="Meng F.-X."/>
            <person name="Wang C.-S."/>
            <person name="Xu X.-W."/>
        </authorList>
    </citation>
    <scope>NUCLEOTIDE SEQUENCE [LARGE SCALE GENOMIC DNA]</scope>
    <source>
        <strain evidence="2 3">V18</strain>
    </source>
</reference>
<evidence type="ECO:0000313" key="2">
    <source>
        <dbReference type="EMBL" id="RIV86500.1"/>
    </source>
</evidence>
<organism evidence="2 3">
    <name type="scientific">Aurantiacibacter zhengii</name>
    <dbReference type="NCBI Taxonomy" id="2307003"/>
    <lineage>
        <taxon>Bacteria</taxon>
        <taxon>Pseudomonadati</taxon>
        <taxon>Pseudomonadota</taxon>
        <taxon>Alphaproteobacteria</taxon>
        <taxon>Sphingomonadales</taxon>
        <taxon>Erythrobacteraceae</taxon>
        <taxon>Aurantiacibacter</taxon>
    </lineage>
</organism>
<dbReference type="Proteomes" id="UP000286576">
    <property type="component" value="Unassembled WGS sequence"/>
</dbReference>
<accession>A0A418NSC1</accession>
<comment type="caution">
    <text evidence="2">The sequence shown here is derived from an EMBL/GenBank/DDBJ whole genome shotgun (WGS) entry which is preliminary data.</text>
</comment>
<protein>
    <recommendedName>
        <fullName evidence="1">Phytase-like domain-containing protein</fullName>
    </recommendedName>
</protein>
<dbReference type="Pfam" id="PF13449">
    <property type="entry name" value="Phytase-like"/>
    <property type="match status" value="1"/>
</dbReference>
<dbReference type="InterPro" id="IPR027372">
    <property type="entry name" value="Phytase-like_dom"/>
</dbReference>
<evidence type="ECO:0000313" key="3">
    <source>
        <dbReference type="Proteomes" id="UP000286576"/>
    </source>
</evidence>
<name>A0A418NSC1_9SPHN</name>
<evidence type="ECO:0000259" key="1">
    <source>
        <dbReference type="Pfam" id="PF13449"/>
    </source>
</evidence>
<dbReference type="EMBL" id="QXFL01000003">
    <property type="protein sequence ID" value="RIV86500.1"/>
    <property type="molecule type" value="Genomic_DNA"/>
</dbReference>